<name>A0ABN9VJV7_9DINO</name>
<accession>A0ABN9VJV7</accession>
<evidence type="ECO:0000313" key="1">
    <source>
        <dbReference type="EMBL" id="CAK0872644.1"/>
    </source>
</evidence>
<keyword evidence="2" id="KW-1185">Reference proteome</keyword>
<organism evidence="1 2">
    <name type="scientific">Prorocentrum cordatum</name>
    <dbReference type="NCBI Taxonomy" id="2364126"/>
    <lineage>
        <taxon>Eukaryota</taxon>
        <taxon>Sar</taxon>
        <taxon>Alveolata</taxon>
        <taxon>Dinophyceae</taxon>
        <taxon>Prorocentrales</taxon>
        <taxon>Prorocentraceae</taxon>
        <taxon>Prorocentrum</taxon>
    </lineage>
</organism>
<proteinExistence type="predicted"/>
<dbReference type="Proteomes" id="UP001189429">
    <property type="component" value="Unassembled WGS sequence"/>
</dbReference>
<evidence type="ECO:0000313" key="2">
    <source>
        <dbReference type="Proteomes" id="UP001189429"/>
    </source>
</evidence>
<dbReference type="EMBL" id="CAUYUJ010017184">
    <property type="protein sequence ID" value="CAK0872644.1"/>
    <property type="molecule type" value="Genomic_DNA"/>
</dbReference>
<comment type="caution">
    <text evidence="1">The sequence shown here is derived from an EMBL/GenBank/DDBJ whole genome shotgun (WGS) entry which is preliminary data.</text>
</comment>
<protein>
    <submittedName>
        <fullName evidence="1">Uncharacterized protein</fullName>
    </submittedName>
</protein>
<gene>
    <name evidence="1" type="ORF">PCOR1329_LOCUS58043</name>
</gene>
<reference evidence="1" key="1">
    <citation type="submission" date="2023-10" db="EMBL/GenBank/DDBJ databases">
        <authorList>
            <person name="Chen Y."/>
            <person name="Shah S."/>
            <person name="Dougan E. K."/>
            <person name="Thang M."/>
            <person name="Chan C."/>
        </authorList>
    </citation>
    <scope>NUCLEOTIDE SEQUENCE [LARGE SCALE GENOMIC DNA]</scope>
</reference>
<sequence length="168" mass="18214">MVSLHLSPVPYLIPNNAATNHIETQGAAAIAKDDEAIASTPSREQPLVEYDLGTPAVMIRWCTHASLPVGKVSADQPPNWSELPSAACITISSYWEEQGQWGGVVPSSCYVRYVVGDHVFLSCRRCFAKDIDSAIMCATFGNTFRSSVTSHRLVISPFPAPDGAQYVE</sequence>